<dbReference type="AlphaFoldDB" id="L0HI38"/>
<dbReference type="KEGG" id="mfo:Metfor_1702"/>
<evidence type="ECO:0000256" key="3">
    <source>
        <dbReference type="ARBA" id="ARBA00022840"/>
    </source>
</evidence>
<keyword evidence="6" id="KW-1185">Reference proteome</keyword>
<dbReference type="InParanoid" id="L0HI38"/>
<protein>
    <submittedName>
        <fullName evidence="5">ABC-type branched-chain amino acid transport systems, ATPase component</fullName>
    </submittedName>
</protein>
<dbReference type="Gene3D" id="3.40.50.300">
    <property type="entry name" value="P-loop containing nucleotide triphosphate hydrolases"/>
    <property type="match status" value="1"/>
</dbReference>
<dbReference type="GO" id="GO:0016887">
    <property type="term" value="F:ATP hydrolysis activity"/>
    <property type="evidence" value="ECO:0007669"/>
    <property type="project" value="InterPro"/>
</dbReference>
<dbReference type="GO" id="GO:0015192">
    <property type="term" value="F:L-phenylalanine transmembrane transporter activity"/>
    <property type="evidence" value="ECO:0007669"/>
    <property type="project" value="TreeGrafter"/>
</dbReference>
<dbReference type="eggNOG" id="arCOG00926">
    <property type="taxonomic scope" value="Archaea"/>
</dbReference>
<organism evidence="5 6">
    <name type="scientific">Methanoregula formicica (strain DSM 22288 / NBRC 105244 / SMSP)</name>
    <dbReference type="NCBI Taxonomy" id="593750"/>
    <lineage>
        <taxon>Archaea</taxon>
        <taxon>Methanobacteriati</taxon>
        <taxon>Methanobacteriota</taxon>
        <taxon>Stenosarchaea group</taxon>
        <taxon>Methanomicrobia</taxon>
        <taxon>Methanomicrobiales</taxon>
        <taxon>Methanoregulaceae</taxon>
        <taxon>Methanoregula</taxon>
    </lineage>
</organism>
<name>L0HI38_METFS</name>
<reference evidence="5 6" key="2">
    <citation type="journal article" date="2014" name="Genome Announc.">
        <title>Complete Genome Sequence of Methanoregula formicica SMSPT, a Mesophilic Hydrogenotrophic Methanogen Isolated from a Methanogenic Upflow Anaerobic Sludge Blanket Reactor.</title>
        <authorList>
            <person name="Yamamoto K."/>
            <person name="Tamaki H."/>
            <person name="Cadillo-Quiroz H."/>
            <person name="Imachi H."/>
            <person name="Kyrpides N."/>
            <person name="Woyke T."/>
            <person name="Goodwin L."/>
            <person name="Zinder S.H."/>
            <person name="Kamagata Y."/>
            <person name="Liu W.T."/>
        </authorList>
    </citation>
    <scope>NUCLEOTIDE SEQUENCE [LARGE SCALE GENOMIC DNA]</scope>
    <source>
        <strain evidence="6">DSM 22288 / NBRC 105244 / SMSP</strain>
    </source>
</reference>
<dbReference type="GO" id="GO:0015808">
    <property type="term" value="P:L-alanine transport"/>
    <property type="evidence" value="ECO:0007669"/>
    <property type="project" value="TreeGrafter"/>
</dbReference>
<dbReference type="Proteomes" id="UP000010824">
    <property type="component" value="Chromosome"/>
</dbReference>
<dbReference type="GeneID" id="14308091"/>
<dbReference type="GO" id="GO:1903806">
    <property type="term" value="P:L-isoleucine import across plasma membrane"/>
    <property type="evidence" value="ECO:0007669"/>
    <property type="project" value="TreeGrafter"/>
</dbReference>
<dbReference type="HOGENOM" id="CLU_000604_1_2_2"/>
<accession>L0HI38</accession>
<evidence type="ECO:0000256" key="2">
    <source>
        <dbReference type="ARBA" id="ARBA00022741"/>
    </source>
</evidence>
<keyword evidence="1" id="KW-0813">Transport</keyword>
<dbReference type="RefSeq" id="WP_015285692.1">
    <property type="nucleotide sequence ID" value="NC_019943.1"/>
</dbReference>
<evidence type="ECO:0000259" key="4">
    <source>
        <dbReference type="PROSITE" id="PS50893"/>
    </source>
</evidence>
<feature type="domain" description="ABC transporter" evidence="4">
    <location>
        <begin position="2"/>
        <end position="238"/>
    </location>
</feature>
<keyword evidence="3" id="KW-0067">ATP-binding</keyword>
<dbReference type="SUPFAM" id="SSF52540">
    <property type="entry name" value="P-loop containing nucleoside triphosphate hydrolases"/>
    <property type="match status" value="1"/>
</dbReference>
<dbReference type="PROSITE" id="PS50893">
    <property type="entry name" value="ABC_TRANSPORTER_2"/>
    <property type="match status" value="1"/>
</dbReference>
<proteinExistence type="predicted"/>
<dbReference type="GO" id="GO:0015188">
    <property type="term" value="F:L-isoleucine transmembrane transporter activity"/>
    <property type="evidence" value="ECO:0007669"/>
    <property type="project" value="TreeGrafter"/>
</dbReference>
<reference evidence="6" key="1">
    <citation type="submission" date="2011-12" db="EMBL/GenBank/DDBJ databases">
        <title>Complete sequence of Methanoregula formicicum SMSP.</title>
        <authorList>
            <person name="Lucas S."/>
            <person name="Han J."/>
            <person name="Lapidus A."/>
            <person name="Cheng J.-F."/>
            <person name="Goodwin L."/>
            <person name="Pitluck S."/>
            <person name="Peters L."/>
            <person name="Ovchinnikova G."/>
            <person name="Teshima H."/>
            <person name="Detter J.C."/>
            <person name="Han C."/>
            <person name="Tapia R."/>
            <person name="Land M."/>
            <person name="Hauser L."/>
            <person name="Kyrpides N."/>
            <person name="Ivanova N."/>
            <person name="Pagani I."/>
            <person name="Imachi H."/>
            <person name="Tamaki H."/>
            <person name="Sekiguchi Y."/>
            <person name="Kamagata Y."/>
            <person name="Cadillo-Quiroz H."/>
            <person name="Zinder S."/>
            <person name="Liu W.-T."/>
            <person name="Woyke T."/>
        </authorList>
    </citation>
    <scope>NUCLEOTIDE SEQUENCE [LARGE SCALE GENOMIC DNA]</scope>
    <source>
        <strain evidence="6">DSM 22288 / NBRC 105244 / SMSP</strain>
    </source>
</reference>
<dbReference type="PANTHER" id="PTHR45772">
    <property type="entry name" value="CONSERVED COMPONENT OF ABC TRANSPORTER FOR NATURAL AMINO ACIDS-RELATED"/>
    <property type="match status" value="1"/>
</dbReference>
<gene>
    <name evidence="5" type="ordered locus">Metfor_1702</name>
</gene>
<evidence type="ECO:0000313" key="6">
    <source>
        <dbReference type="Proteomes" id="UP000010824"/>
    </source>
</evidence>
<evidence type="ECO:0000256" key="1">
    <source>
        <dbReference type="ARBA" id="ARBA00022448"/>
    </source>
</evidence>
<dbReference type="GO" id="GO:1903805">
    <property type="term" value="P:L-valine import across plasma membrane"/>
    <property type="evidence" value="ECO:0007669"/>
    <property type="project" value="TreeGrafter"/>
</dbReference>
<dbReference type="InterPro" id="IPR027417">
    <property type="entry name" value="P-loop_NTPase"/>
</dbReference>
<dbReference type="InterPro" id="IPR003439">
    <property type="entry name" value="ABC_transporter-like_ATP-bd"/>
</dbReference>
<dbReference type="GO" id="GO:0005524">
    <property type="term" value="F:ATP binding"/>
    <property type="evidence" value="ECO:0007669"/>
    <property type="project" value="UniProtKB-KW"/>
</dbReference>
<dbReference type="OrthoDB" id="44250at2157"/>
<dbReference type="GO" id="GO:0042941">
    <property type="term" value="P:D-alanine transmembrane transport"/>
    <property type="evidence" value="ECO:0007669"/>
    <property type="project" value="TreeGrafter"/>
</dbReference>
<keyword evidence="2" id="KW-0547">Nucleotide-binding</keyword>
<dbReference type="Pfam" id="PF00005">
    <property type="entry name" value="ABC_tran"/>
    <property type="match status" value="1"/>
</dbReference>
<dbReference type="EMBL" id="CP003167">
    <property type="protein sequence ID" value="AGB02729.1"/>
    <property type="molecule type" value="Genomic_DNA"/>
</dbReference>
<evidence type="ECO:0000313" key="5">
    <source>
        <dbReference type="EMBL" id="AGB02729.1"/>
    </source>
</evidence>
<dbReference type="GO" id="GO:0005886">
    <property type="term" value="C:plasma membrane"/>
    <property type="evidence" value="ECO:0007669"/>
    <property type="project" value="TreeGrafter"/>
</dbReference>
<dbReference type="CDD" id="cd03219">
    <property type="entry name" value="ABC_Mj1267_LivG_branched"/>
    <property type="match status" value="1"/>
</dbReference>
<dbReference type="InterPro" id="IPR051120">
    <property type="entry name" value="ABC_AA/LPS_Transport"/>
</dbReference>
<sequence length="242" mass="25955">MLSLSGVTKQIGGLTAVNNVDLTMSTGQIIGLVGPNGAGKTTLLNIISGMLSPTGGKVTFLNEDITGMSADRICRRGISKTFQIAESFPNLSAEQCVMIGVLFGNTRSPDMRDARAEALEILSFVNFPGEKAGTLTRNLNVVELKRLQLARALASHPKLLLLDELTTGLNPKESSEAVDLIRKIRDGGTSILIIEHVMSVIMGVSNRIVVLDHGEKIADGFPHDVVNNQRVIDTYLGDIDAF</sequence>
<dbReference type="STRING" id="593750.Metfor_1702"/>
<dbReference type="SMART" id="SM00382">
    <property type="entry name" value="AAA"/>
    <property type="match status" value="1"/>
</dbReference>
<dbReference type="PANTHER" id="PTHR45772:SF7">
    <property type="entry name" value="AMINO ACID ABC TRANSPORTER ATP-BINDING PROTEIN"/>
    <property type="match status" value="1"/>
</dbReference>
<dbReference type="GO" id="GO:0005304">
    <property type="term" value="F:L-valine transmembrane transporter activity"/>
    <property type="evidence" value="ECO:0007669"/>
    <property type="project" value="TreeGrafter"/>
</dbReference>
<dbReference type="InterPro" id="IPR003593">
    <property type="entry name" value="AAA+_ATPase"/>
</dbReference>